<dbReference type="PANTHER" id="PTHR43817:SF1">
    <property type="entry name" value="HYDROLASE, FAMILY 43, PUTATIVE (AFU_ORTHOLOGUE AFUA_3G01660)-RELATED"/>
    <property type="match status" value="1"/>
</dbReference>
<feature type="chain" id="PRO_5046768233" description="Beta-mannosidase-like galactose-binding domain-containing protein" evidence="3">
    <location>
        <begin position="24"/>
        <end position="1062"/>
    </location>
</feature>
<evidence type="ECO:0000256" key="3">
    <source>
        <dbReference type="SAM" id="SignalP"/>
    </source>
</evidence>
<dbReference type="Pfam" id="PF22666">
    <property type="entry name" value="Glyco_hydro_2_N2"/>
    <property type="match status" value="1"/>
</dbReference>
<dbReference type="RefSeq" id="WP_353566122.1">
    <property type="nucleotide sequence ID" value="NZ_BAABRI010000005.1"/>
</dbReference>
<gene>
    <name evidence="5" type="ORF">Hsar01_01197</name>
</gene>
<dbReference type="InterPro" id="IPR054593">
    <property type="entry name" value="Beta-mannosidase-like_N2"/>
</dbReference>
<keyword evidence="1 3" id="KW-0732">Signal</keyword>
<dbReference type="Proteomes" id="UP001476282">
    <property type="component" value="Unassembled WGS sequence"/>
</dbReference>
<keyword evidence="2" id="KW-0378">Hydrolase</keyword>
<name>A0ABP9UMR2_9BACT</name>
<dbReference type="InterPro" id="IPR008979">
    <property type="entry name" value="Galactose-bd-like_sf"/>
</dbReference>
<keyword evidence="6" id="KW-1185">Reference proteome</keyword>
<dbReference type="Pfam" id="PF17132">
    <property type="entry name" value="Glyco_hydro_106"/>
    <property type="match status" value="2"/>
</dbReference>
<proteinExistence type="predicted"/>
<evidence type="ECO:0000313" key="6">
    <source>
        <dbReference type="Proteomes" id="UP001476282"/>
    </source>
</evidence>
<feature type="signal peptide" evidence="3">
    <location>
        <begin position="1"/>
        <end position="23"/>
    </location>
</feature>
<sequence>MKLHLTLLLTTALLGIAPLSAQSDDTLLANFKNPPETARPWVYWFWNNGNVTEKGIRADLAAMKRVGIGGAIIMDVFERFAPPPGDADYMGPKWQSLMKLALAEARRLGLEITLTNGPGWCGSSGPWITPELSMQALVTSSVEVDGSGLTTVKVPQPQLPDRHIDVFDTKLETDDFYRDIAVLAYPQKLAGEKVDLDDVIDLTREMKPDGTLRHRFPEGKWTIRRFGHTSTGASTRPPVKGGNGLECDKFSAEAIALQFDKVVGMLENAVPAKNGRGLVATHVDSWEVGHQSWTARFPEEFRRRRGYDLTKYLPNLFVPAGQAAVATPGEADRFRWDFYQTCSELLSENYIGALAYLAHERGMRLSLEGYNLPFGDEANYTTFCDEPMTEFWSTGGAEDARKCHEMASVGHVMGRRVIGAEAFTASQADEWTLHPALVKTMGDYQMSQGVNKFVIHRYAMQPYNDRFPGTTMGPWGLHYERTNTWWNMTGSWHDYLSRCQYLLRQGHYVADVLYLRHQHPNQTYFTQDPPLPAGYRSDDISALQLISRASVKDGRIVLPDGMSYRLLVVPNTPMTPALVGKIAELAEAGATIYGPRPVTSPSLQNYPACDTRVAGLAAKAWGDCDGGKVTEHRFGEGRIVLGRPFGELLEETTGGPDFNSETRLNWIHRHIGGRDAYFIANPTDGPVAATCDFRVGGKNVHLWHPETGEVSKPGLIRTNATGTRLELRMEQGESFFVVFSGDEPPAVFIAGIERGEKAVPLISNLPDIEVLKARYGPSGDAARTIDAKGVFERLLQEGRRSFKVSELAHDQDPAYGTVKTLELEIRIEGETLIWSGTDPQEFDLLRAFDRLPAASIRGGEAPGSFILSVRETGDFGVKTTTGNEKRVEVAEMERPLYVAGPWTVEFPRNWGAPSKIQLAELISLSSHEDEGVRHFSGVSTYRTVFDYPDAPSSAPGTPRYWLDLGQLQVMGEVTLNGKPLGTVWNRPARIEVTPALHPGRNELVIRVANLWPNRMIGDTSLPEGKRFTWSSYQPFKPNSPLPPSGLIGPVRIETEREIVLTF</sequence>
<evidence type="ECO:0000256" key="2">
    <source>
        <dbReference type="ARBA" id="ARBA00022801"/>
    </source>
</evidence>
<feature type="domain" description="Beta-mannosidase-like galactose-binding" evidence="4">
    <location>
        <begin position="940"/>
        <end position="1011"/>
    </location>
</feature>
<dbReference type="Gene3D" id="2.60.120.260">
    <property type="entry name" value="Galactose-binding domain-like"/>
    <property type="match status" value="1"/>
</dbReference>
<reference evidence="5 6" key="1">
    <citation type="submission" date="2024-02" db="EMBL/GenBank/DDBJ databases">
        <title>Haloferula sargassicola NBRC 104335.</title>
        <authorList>
            <person name="Ichikawa N."/>
            <person name="Katano-Makiyama Y."/>
            <person name="Hidaka K."/>
        </authorList>
    </citation>
    <scope>NUCLEOTIDE SEQUENCE [LARGE SCALE GENOMIC DNA]</scope>
    <source>
        <strain evidence="5 6">NBRC 104335</strain>
    </source>
</reference>
<comment type="caution">
    <text evidence="5">The sequence shown here is derived from an EMBL/GenBank/DDBJ whole genome shotgun (WGS) entry which is preliminary data.</text>
</comment>
<accession>A0ABP9UMR2</accession>
<protein>
    <recommendedName>
        <fullName evidence="4">Beta-mannosidase-like galactose-binding domain-containing protein</fullName>
    </recommendedName>
</protein>
<organism evidence="5 6">
    <name type="scientific">Haloferula sargassicola</name>
    <dbReference type="NCBI Taxonomy" id="490096"/>
    <lineage>
        <taxon>Bacteria</taxon>
        <taxon>Pseudomonadati</taxon>
        <taxon>Verrucomicrobiota</taxon>
        <taxon>Verrucomicrobiia</taxon>
        <taxon>Verrucomicrobiales</taxon>
        <taxon>Verrucomicrobiaceae</taxon>
        <taxon>Haloferula</taxon>
    </lineage>
</organism>
<dbReference type="NCBIfam" id="NF045579">
    <property type="entry name" value="rhamnoside_JR"/>
    <property type="match status" value="1"/>
</dbReference>
<evidence type="ECO:0000313" key="5">
    <source>
        <dbReference type="EMBL" id="GAA5481982.1"/>
    </source>
</evidence>
<dbReference type="PANTHER" id="PTHR43817">
    <property type="entry name" value="GLYCOSYL HYDROLASE"/>
    <property type="match status" value="1"/>
</dbReference>
<dbReference type="EMBL" id="BAABRI010000005">
    <property type="protein sequence ID" value="GAA5481982.1"/>
    <property type="molecule type" value="Genomic_DNA"/>
</dbReference>
<evidence type="ECO:0000259" key="4">
    <source>
        <dbReference type="Pfam" id="PF22666"/>
    </source>
</evidence>
<evidence type="ECO:0000256" key="1">
    <source>
        <dbReference type="ARBA" id="ARBA00022729"/>
    </source>
</evidence>
<dbReference type="SUPFAM" id="SSF49785">
    <property type="entry name" value="Galactose-binding domain-like"/>
    <property type="match status" value="1"/>
</dbReference>